<protein>
    <recommendedName>
        <fullName evidence="4">Vitellogenin domain-containing protein</fullName>
    </recommendedName>
</protein>
<dbReference type="Gene3D" id="2.30.230.10">
    <property type="entry name" value="Lipovitellin, beta-sheet shell regions, chain A"/>
    <property type="match status" value="1"/>
</dbReference>
<feature type="signal peptide" evidence="3">
    <location>
        <begin position="1"/>
        <end position="16"/>
    </location>
</feature>
<keyword evidence="1 3" id="KW-0732">Signal</keyword>
<proteinExistence type="predicted"/>
<dbReference type="Proteomes" id="UP001258017">
    <property type="component" value="Unassembled WGS sequence"/>
</dbReference>
<keyword evidence="6" id="KW-1185">Reference proteome</keyword>
<sequence length="329" mass="37477">MITLLLLPFFLASRISVDIESLLHGPEYTYRVEIDTINRDGRDGATTKAFDIGSTLKCRPRVPDTLNCRFEAARMAVFEKGLLDLAQDTVEDLWVDEEPFEIKFDKNGIAQLIVTRSMEPWTVDMIRAIVNQLNVGVDLRKRPDGIFVAKERSFLGECGSTIELSRSISQDRWKDDKLEIVPMPGLEKASGEILQIEKRRDLNDCGRKEDYFFASKSGYTLLHRDTTTTIKSSLSRIVVSDSNYTSYTVNEIVVGNKERNRNFTLYEKITLKLETVSAAKTELPVIPDATFVSFFVHGLTHANNDDDDDESARIQNDQNVRKRDPRGKW</sequence>
<accession>A0AAD9RTZ0</accession>
<dbReference type="InterPro" id="IPR015816">
    <property type="entry name" value="Vitellinogen_b-sht_N"/>
</dbReference>
<dbReference type="EMBL" id="JAIFRP010000021">
    <property type="protein sequence ID" value="KAK2585201.1"/>
    <property type="molecule type" value="Genomic_DNA"/>
</dbReference>
<evidence type="ECO:0000259" key="4">
    <source>
        <dbReference type="Pfam" id="PF01347"/>
    </source>
</evidence>
<dbReference type="GO" id="GO:0005319">
    <property type="term" value="F:lipid transporter activity"/>
    <property type="evidence" value="ECO:0007669"/>
    <property type="project" value="InterPro"/>
</dbReference>
<dbReference type="AlphaFoldDB" id="A0AAD9RTZ0"/>
<evidence type="ECO:0000313" key="6">
    <source>
        <dbReference type="Proteomes" id="UP001258017"/>
    </source>
</evidence>
<dbReference type="InterPro" id="IPR001747">
    <property type="entry name" value="Vitellogenin_N"/>
</dbReference>
<evidence type="ECO:0000256" key="3">
    <source>
        <dbReference type="SAM" id="SignalP"/>
    </source>
</evidence>
<feature type="compositionally biased region" description="Basic and acidic residues" evidence="2">
    <location>
        <begin position="319"/>
        <end position="329"/>
    </location>
</feature>
<organism evidence="5 6">
    <name type="scientific">Odynerus spinipes</name>
    <dbReference type="NCBI Taxonomy" id="1348599"/>
    <lineage>
        <taxon>Eukaryota</taxon>
        <taxon>Metazoa</taxon>
        <taxon>Ecdysozoa</taxon>
        <taxon>Arthropoda</taxon>
        <taxon>Hexapoda</taxon>
        <taxon>Insecta</taxon>
        <taxon>Pterygota</taxon>
        <taxon>Neoptera</taxon>
        <taxon>Endopterygota</taxon>
        <taxon>Hymenoptera</taxon>
        <taxon>Apocrita</taxon>
        <taxon>Aculeata</taxon>
        <taxon>Vespoidea</taxon>
        <taxon>Vespidae</taxon>
        <taxon>Eumeninae</taxon>
        <taxon>Odynerus</taxon>
    </lineage>
</organism>
<feature type="chain" id="PRO_5042000445" description="Vitellogenin domain-containing protein" evidence="3">
    <location>
        <begin position="17"/>
        <end position="329"/>
    </location>
</feature>
<reference evidence="5" key="2">
    <citation type="journal article" date="2023" name="Commun. Biol.">
        <title>Intrasexual cuticular hydrocarbon dimorphism in a wasp sheds light on hydrocarbon biosynthesis genes in Hymenoptera.</title>
        <authorList>
            <person name="Moris V.C."/>
            <person name="Podsiadlowski L."/>
            <person name="Martin S."/>
            <person name="Oeyen J.P."/>
            <person name="Donath A."/>
            <person name="Petersen M."/>
            <person name="Wilbrandt J."/>
            <person name="Misof B."/>
            <person name="Liedtke D."/>
            <person name="Thamm M."/>
            <person name="Scheiner R."/>
            <person name="Schmitt T."/>
            <person name="Niehuis O."/>
        </authorList>
    </citation>
    <scope>NUCLEOTIDE SEQUENCE</scope>
    <source>
        <strain evidence="5">GBR_01_08_01A</strain>
    </source>
</reference>
<dbReference type="Pfam" id="PF01347">
    <property type="entry name" value="Vitellogenin_N"/>
    <property type="match status" value="1"/>
</dbReference>
<gene>
    <name evidence="5" type="ORF">KPH14_009908</name>
</gene>
<name>A0AAD9RTZ0_9HYME</name>
<feature type="region of interest" description="Disordered" evidence="2">
    <location>
        <begin position="305"/>
        <end position="329"/>
    </location>
</feature>
<dbReference type="InterPro" id="IPR015819">
    <property type="entry name" value="Lipid_transp_b-sht_shell"/>
</dbReference>
<evidence type="ECO:0000313" key="5">
    <source>
        <dbReference type="EMBL" id="KAK2585201.1"/>
    </source>
</evidence>
<feature type="domain" description="Vitellogenin" evidence="4">
    <location>
        <begin position="25"/>
        <end position="290"/>
    </location>
</feature>
<comment type="caution">
    <text evidence="5">The sequence shown here is derived from an EMBL/GenBank/DDBJ whole genome shotgun (WGS) entry which is preliminary data.</text>
</comment>
<dbReference type="SUPFAM" id="SSF56968">
    <property type="entry name" value="Lipovitellin-phosvitin complex, beta-sheet shell regions"/>
    <property type="match status" value="1"/>
</dbReference>
<evidence type="ECO:0000256" key="1">
    <source>
        <dbReference type="ARBA" id="ARBA00022729"/>
    </source>
</evidence>
<reference evidence="5" key="1">
    <citation type="submission" date="2021-08" db="EMBL/GenBank/DDBJ databases">
        <authorList>
            <person name="Misof B."/>
            <person name="Oliver O."/>
            <person name="Podsiadlowski L."/>
            <person name="Donath A."/>
            <person name="Peters R."/>
            <person name="Mayer C."/>
            <person name="Rust J."/>
            <person name="Gunkel S."/>
            <person name="Lesny P."/>
            <person name="Martin S."/>
            <person name="Oeyen J.P."/>
            <person name="Petersen M."/>
            <person name="Panagiotis P."/>
            <person name="Wilbrandt J."/>
            <person name="Tanja T."/>
        </authorList>
    </citation>
    <scope>NUCLEOTIDE SEQUENCE</scope>
    <source>
        <strain evidence="5">GBR_01_08_01A</strain>
        <tissue evidence="5">Thorax + abdomen</tissue>
    </source>
</reference>
<evidence type="ECO:0000256" key="2">
    <source>
        <dbReference type="SAM" id="MobiDB-lite"/>
    </source>
</evidence>